<dbReference type="EMBL" id="KE651168">
    <property type="protein sequence ID" value="EEB06346.1"/>
    <property type="molecule type" value="Genomic_DNA"/>
</dbReference>
<reference evidence="9 11" key="1">
    <citation type="journal article" date="2011" name="Science">
        <title>Comparative functional genomics of the fission yeasts.</title>
        <authorList>
            <person name="Rhind N."/>
            <person name="Chen Z."/>
            <person name="Yassour M."/>
            <person name="Thompson D.A."/>
            <person name="Haas B.J."/>
            <person name="Habib N."/>
            <person name="Wapinski I."/>
            <person name="Roy S."/>
            <person name="Lin M.F."/>
            <person name="Heiman D.I."/>
            <person name="Young S.K."/>
            <person name="Furuya K."/>
            <person name="Guo Y."/>
            <person name="Pidoux A."/>
            <person name="Chen H.M."/>
            <person name="Robbertse B."/>
            <person name="Goldberg J.M."/>
            <person name="Aoki K."/>
            <person name="Bayne E.H."/>
            <person name="Berlin A.M."/>
            <person name="Desjardins C.A."/>
            <person name="Dobbs E."/>
            <person name="Dukaj L."/>
            <person name="Fan L."/>
            <person name="FitzGerald M.G."/>
            <person name="French C."/>
            <person name="Gujja S."/>
            <person name="Hansen K."/>
            <person name="Keifenheim D."/>
            <person name="Levin J.Z."/>
            <person name="Mosher R.A."/>
            <person name="Mueller C.A."/>
            <person name="Pfiffner J."/>
            <person name="Priest M."/>
            <person name="Russ C."/>
            <person name="Smialowska A."/>
            <person name="Swoboda P."/>
            <person name="Sykes S.M."/>
            <person name="Vaughn M."/>
            <person name="Vengrova S."/>
            <person name="Yoder R."/>
            <person name="Zeng Q."/>
            <person name="Allshire R."/>
            <person name="Baulcombe D."/>
            <person name="Birren B.W."/>
            <person name="Brown W."/>
            <person name="Ekwall K."/>
            <person name="Kellis M."/>
            <person name="Leatherwood J."/>
            <person name="Levin H."/>
            <person name="Margalit H."/>
            <person name="Martienssen R."/>
            <person name="Nieduszynski C.A."/>
            <person name="Spatafora J.W."/>
            <person name="Friedman N."/>
            <person name="Dalgaard J.Z."/>
            <person name="Baumann P."/>
            <person name="Niki H."/>
            <person name="Regev A."/>
            <person name="Nusbaum C."/>
        </authorList>
    </citation>
    <scope>NUCLEOTIDE SEQUENCE [LARGE SCALE GENOMIC DNA]</scope>
    <source>
        <strain evidence="11">yFS275 / FY16936</strain>
    </source>
</reference>
<evidence type="ECO:0000256" key="1">
    <source>
        <dbReference type="ARBA" id="ARBA00004477"/>
    </source>
</evidence>
<sequence>MEKSTSFQGALSTLFNVYAKKTDPFIKLLDVFLVFLVFIGVVQFGYVVLVGTYPFNSFLSGFIAAVGQFVLTVSFRSQLIESSDPKLAKSAFSSKRAFLEYCISSLVFHFFVVNFLG</sequence>
<keyword evidence="5 8" id="KW-0256">Endoplasmic reticulum</keyword>
<dbReference type="GeneID" id="7048138"/>
<proteinExistence type="inferred from homology"/>
<feature type="transmembrane region" description="Helical" evidence="8">
    <location>
        <begin position="55"/>
        <end position="76"/>
    </location>
</feature>
<comment type="similarity">
    <text evidence="3 8">Belongs to the DAD/OST2 family.</text>
</comment>
<comment type="function">
    <text evidence="8">Subunit of the oligosaccharyl transferase (OST) complex that catalyzes the initial transfer of a defined glycan (Glc(3)Man(9)GlcNAc(2) in eukaryotes) from the lipid carrier dolichol-pyrophosphate to an asparagine residue within an Asn-X-Ser/Thr consensus motif in nascent polypeptide chains, the first step in protein N-glycosylation. N-glycosylation occurs cotranslationally and the complex associates with the Sec61 complex at the channel-forming translocon complex that mediates protein translocation across the endoplasmic reticulum (ER). All subunits are required for a maximal enzyme activity.</text>
</comment>
<feature type="transmembrane region" description="Helical" evidence="8">
    <location>
        <begin position="28"/>
        <end position="49"/>
    </location>
</feature>
<evidence type="ECO:0000256" key="7">
    <source>
        <dbReference type="ARBA" id="ARBA00023136"/>
    </source>
</evidence>
<dbReference type="RefSeq" id="XP_002172639.1">
    <property type="nucleotide sequence ID" value="XM_002172603.2"/>
</dbReference>
<dbReference type="OMA" id="HIILHIV"/>
<evidence type="ECO:0000256" key="4">
    <source>
        <dbReference type="ARBA" id="ARBA00022692"/>
    </source>
</evidence>
<comment type="subcellular location">
    <subcellularLocation>
        <location evidence="1 8">Endoplasmic reticulum membrane</location>
        <topology evidence="1 8">Multi-pass membrane protein</topology>
    </subcellularLocation>
</comment>
<evidence type="ECO:0000256" key="5">
    <source>
        <dbReference type="ARBA" id="ARBA00022824"/>
    </source>
</evidence>
<dbReference type="JaponicusDB" id="SJAG_01389">
    <property type="gene designation" value="ost2"/>
</dbReference>
<dbReference type="OrthoDB" id="445566at2759"/>
<evidence type="ECO:0000256" key="3">
    <source>
        <dbReference type="ARBA" id="ARBA00009386"/>
    </source>
</evidence>
<dbReference type="GO" id="GO:0016740">
    <property type="term" value="F:transferase activity"/>
    <property type="evidence" value="ECO:0007669"/>
    <property type="project" value="UniProtKB-KW"/>
</dbReference>
<dbReference type="STRING" id="402676.B6JXS8"/>
<dbReference type="Proteomes" id="UP000001744">
    <property type="component" value="Unassembled WGS sequence"/>
</dbReference>
<comment type="subunit">
    <text evidence="8">Component of the oligosaccharyltransferase (OST) complex.</text>
</comment>
<keyword evidence="6 8" id="KW-1133">Transmembrane helix</keyword>
<name>B6JXS8_SCHJY</name>
<dbReference type="eggNOG" id="KOG1746">
    <property type="taxonomic scope" value="Eukaryota"/>
</dbReference>
<gene>
    <name evidence="10" type="primary">ost2</name>
    <name evidence="9" type="ORF">SJAG_01389</name>
</gene>
<accession>B6JXS8</accession>
<keyword evidence="4 8" id="KW-0812">Transmembrane</keyword>
<dbReference type="VEuPathDB" id="FungiDB:SJAG_01389"/>
<dbReference type="InterPro" id="IPR003038">
    <property type="entry name" value="DAD/Ost2"/>
</dbReference>
<dbReference type="GO" id="GO:0006487">
    <property type="term" value="P:protein N-linked glycosylation"/>
    <property type="evidence" value="ECO:0000318"/>
    <property type="project" value="GO_Central"/>
</dbReference>
<protein>
    <recommendedName>
        <fullName evidence="8">Dolichyl-diphosphooligosaccharide--protein glycosyltransferase subunit OST2</fullName>
        <shortName evidence="8">Oligosaccharyl transferase subunit OST2</shortName>
    </recommendedName>
</protein>
<keyword evidence="11" id="KW-1185">Reference proteome</keyword>
<dbReference type="GO" id="GO:0008250">
    <property type="term" value="C:oligosaccharyltransferase complex"/>
    <property type="evidence" value="ECO:0000318"/>
    <property type="project" value="GO_Central"/>
</dbReference>
<dbReference type="UniPathway" id="UPA00378"/>
<dbReference type="PANTHER" id="PTHR10705:SF0">
    <property type="entry name" value="DOLICHYL-DIPHOSPHOOLIGOSACCHARIDE--PROTEIN GLYCOSYLTRANSFERASE SUBUNIT DAD1"/>
    <property type="match status" value="1"/>
</dbReference>
<evidence type="ECO:0000313" key="11">
    <source>
        <dbReference type="Proteomes" id="UP000001744"/>
    </source>
</evidence>
<organism evidence="9 11">
    <name type="scientific">Schizosaccharomyces japonicus (strain yFS275 / FY16936)</name>
    <name type="common">Fission yeast</name>
    <dbReference type="NCBI Taxonomy" id="402676"/>
    <lineage>
        <taxon>Eukaryota</taxon>
        <taxon>Fungi</taxon>
        <taxon>Dikarya</taxon>
        <taxon>Ascomycota</taxon>
        <taxon>Taphrinomycotina</taxon>
        <taxon>Schizosaccharomycetes</taxon>
        <taxon>Schizosaccharomycetales</taxon>
        <taxon>Schizosaccharomycetaceae</taxon>
        <taxon>Schizosaccharomyces</taxon>
    </lineage>
</organism>
<dbReference type="PANTHER" id="PTHR10705">
    <property type="entry name" value="DOLICHYL-DIPHOSPHOOLIGOSACCHARIDE--PROTEIN GLYCOSYLTRANSFERASE SUBUNIT DAD1"/>
    <property type="match status" value="1"/>
</dbReference>
<evidence type="ECO:0000256" key="8">
    <source>
        <dbReference type="RuleBase" id="RU361136"/>
    </source>
</evidence>
<dbReference type="HOGENOM" id="CLU_111220_2_1_1"/>
<evidence type="ECO:0000313" key="10">
    <source>
        <dbReference type="JaponicusDB" id="SJAG_01389"/>
    </source>
</evidence>
<comment type="pathway">
    <text evidence="2 8">Protein modification; protein glycosylation.</text>
</comment>
<feature type="transmembrane region" description="Helical" evidence="8">
    <location>
        <begin position="97"/>
        <end position="116"/>
    </location>
</feature>
<evidence type="ECO:0000256" key="2">
    <source>
        <dbReference type="ARBA" id="ARBA00004922"/>
    </source>
</evidence>
<dbReference type="AlphaFoldDB" id="B6JXS8"/>
<evidence type="ECO:0000256" key="6">
    <source>
        <dbReference type="ARBA" id="ARBA00022989"/>
    </source>
</evidence>
<dbReference type="Pfam" id="PF02109">
    <property type="entry name" value="DAD"/>
    <property type="match status" value="1"/>
</dbReference>
<keyword evidence="7 8" id="KW-0472">Membrane</keyword>
<evidence type="ECO:0000313" key="9">
    <source>
        <dbReference type="EMBL" id="EEB06346.1"/>
    </source>
</evidence>
<dbReference type="PIRSF" id="PIRSF005588">
    <property type="entry name" value="DAD"/>
    <property type="match status" value="1"/>
</dbReference>